<gene>
    <name evidence="2" type="ORF">SAMN06265340_10668</name>
</gene>
<evidence type="ECO:0000259" key="1">
    <source>
        <dbReference type="SMART" id="SM00849"/>
    </source>
</evidence>
<reference evidence="3" key="1">
    <citation type="submission" date="2017-06" db="EMBL/GenBank/DDBJ databases">
        <authorList>
            <person name="Varghese N."/>
            <person name="Submissions S."/>
        </authorList>
    </citation>
    <scope>NUCLEOTIDE SEQUENCE [LARGE SCALE GENOMIC DNA]</scope>
    <source>
        <strain evidence="3">DSM 15668</strain>
    </source>
</reference>
<dbReference type="AlphaFoldDB" id="A0A238Z5P2"/>
<dbReference type="InterPro" id="IPR050855">
    <property type="entry name" value="NDM-1-like"/>
</dbReference>
<organism evidence="2 3">
    <name type="scientific">Desulfurobacterium atlanticum</name>
    <dbReference type="NCBI Taxonomy" id="240169"/>
    <lineage>
        <taxon>Bacteria</taxon>
        <taxon>Pseudomonadati</taxon>
        <taxon>Aquificota</taxon>
        <taxon>Aquificia</taxon>
        <taxon>Desulfurobacteriales</taxon>
        <taxon>Desulfurobacteriaceae</taxon>
        <taxon>Desulfurobacterium</taxon>
    </lineage>
</organism>
<dbReference type="PANTHER" id="PTHR42951:SF14">
    <property type="entry name" value="METALLO-BETA-LACTAMASE SUPERFAMILY PROTEIN"/>
    <property type="match status" value="1"/>
</dbReference>
<name>A0A238Z5P2_9BACT</name>
<dbReference type="RefSeq" id="WP_089323099.1">
    <property type="nucleotide sequence ID" value="NZ_FZOB01000006.1"/>
</dbReference>
<dbReference type="InterPro" id="IPR001279">
    <property type="entry name" value="Metallo-B-lactamas"/>
</dbReference>
<sequence length="300" mass="33154">MTLKSLSDSVFYIPSPSNIGVVKCNGNKVALIDSGLDASTGKNLLKLLRKYELFPVAVINTHFHSDHCGGNRFLKEKADVKIYASKVASVVIEHPFINSYSLFCGVLPVDTLRNKFVMAEPAKVDIVIDEEGEIAIADKRFNVIPLPGHAPGHVGVAVDGVLFCGDAFLSERVLSKVKIPFNVHIGEQKRTLEKLLNLDFKVFLPSHGGPVENIAEIVKINKKAILKVENAVIESLEKEEKTTETIMSDVCAALNLTIKDSYHYFLIRAAIHAYLSYLSSLGEIYFKVSNNSLIWALNKR</sequence>
<dbReference type="InterPro" id="IPR036866">
    <property type="entry name" value="RibonucZ/Hydroxyglut_hydro"/>
</dbReference>
<feature type="domain" description="Metallo-beta-lactamase" evidence="1">
    <location>
        <begin position="16"/>
        <end position="207"/>
    </location>
</feature>
<dbReference type="Pfam" id="PF00753">
    <property type="entry name" value="Lactamase_B"/>
    <property type="match status" value="1"/>
</dbReference>
<accession>A0A238Z5P2</accession>
<evidence type="ECO:0000313" key="3">
    <source>
        <dbReference type="Proteomes" id="UP000198405"/>
    </source>
</evidence>
<dbReference type="OrthoDB" id="11380at2"/>
<dbReference type="Gene3D" id="3.60.15.10">
    <property type="entry name" value="Ribonuclease Z/Hydroxyacylglutathione hydrolase-like"/>
    <property type="match status" value="1"/>
</dbReference>
<protein>
    <submittedName>
        <fullName evidence="2">Glyoxylase, beta-lactamase superfamily II</fullName>
    </submittedName>
</protein>
<dbReference type="SMART" id="SM00849">
    <property type="entry name" value="Lactamase_B"/>
    <property type="match status" value="1"/>
</dbReference>
<keyword evidence="3" id="KW-1185">Reference proteome</keyword>
<dbReference type="PANTHER" id="PTHR42951">
    <property type="entry name" value="METALLO-BETA-LACTAMASE DOMAIN-CONTAINING"/>
    <property type="match status" value="1"/>
</dbReference>
<evidence type="ECO:0000313" key="2">
    <source>
        <dbReference type="EMBL" id="SNR78319.1"/>
    </source>
</evidence>
<dbReference type="SUPFAM" id="SSF56281">
    <property type="entry name" value="Metallo-hydrolase/oxidoreductase"/>
    <property type="match status" value="1"/>
</dbReference>
<dbReference type="CDD" id="cd07743">
    <property type="entry name" value="metallo-hydrolase-like_MBL-fold"/>
    <property type="match status" value="1"/>
</dbReference>
<proteinExistence type="predicted"/>
<dbReference type="Proteomes" id="UP000198405">
    <property type="component" value="Unassembled WGS sequence"/>
</dbReference>
<dbReference type="EMBL" id="FZOB01000006">
    <property type="protein sequence ID" value="SNR78319.1"/>
    <property type="molecule type" value="Genomic_DNA"/>
</dbReference>